<dbReference type="SUPFAM" id="SSF51395">
    <property type="entry name" value="FMN-linked oxidoreductases"/>
    <property type="match status" value="1"/>
</dbReference>
<dbReference type="Proteomes" id="UP000005143">
    <property type="component" value="Unassembled WGS sequence"/>
</dbReference>
<organism evidence="5 6">
    <name type="scientific">Patulibacter medicamentivorans</name>
    <dbReference type="NCBI Taxonomy" id="1097667"/>
    <lineage>
        <taxon>Bacteria</taxon>
        <taxon>Bacillati</taxon>
        <taxon>Actinomycetota</taxon>
        <taxon>Thermoleophilia</taxon>
        <taxon>Solirubrobacterales</taxon>
        <taxon>Patulibacteraceae</taxon>
        <taxon>Patulibacter</taxon>
    </lineage>
</organism>
<dbReference type="GO" id="GO:0005829">
    <property type="term" value="C:cytosol"/>
    <property type="evidence" value="ECO:0007669"/>
    <property type="project" value="UniProtKB-ARBA"/>
</dbReference>
<dbReference type="InterPro" id="IPR045247">
    <property type="entry name" value="Oye-like"/>
</dbReference>
<dbReference type="Gene3D" id="3.20.20.70">
    <property type="entry name" value="Aldolase class I"/>
    <property type="match status" value="1"/>
</dbReference>
<keyword evidence="3" id="KW-0560">Oxidoreductase</keyword>
<sequence length="369" mass="39456">MTADRFDALRQPLTVGAIDVPNRLWMAPLTRNRADADGTPNALMARYYVQRASAGLIVSEATWVVQQGKPYPRTPGLATDAHRDGWRAVTDAVHAAGGRIVAQLWHSGRVSHPETTGQELVSASATPFERLTIFTDTQAKATIPTPRALRLDELPGIVAGYVDGARRAIDAGFDGVEVHGANGYLLEQFLADGINHRDDAYGGTPENRARLVVEVVEAVAAAVGADRTGLRISPGHGAHETVESDGGDTHRALADALAPLGLAYVHALSELDRPLIAELRERYGAPFVLNSGFAVRTDRDEAISIVADDRADAVAVGRAWIGNPDLLERWGSGAPVTDANSKLFYSDGPEGYVDYPTLAEEQAAEERAA</sequence>
<accession>H0E4L8</accession>
<comment type="caution">
    <text evidence="5">The sequence shown here is derived from an EMBL/GenBank/DDBJ whole genome shotgun (WGS) entry which is preliminary data.</text>
</comment>
<dbReference type="GO" id="GO:0016628">
    <property type="term" value="F:oxidoreductase activity, acting on the CH-CH group of donors, NAD or NADP as acceptor"/>
    <property type="evidence" value="ECO:0007669"/>
    <property type="project" value="UniProtKB-ARBA"/>
</dbReference>
<dbReference type="RefSeq" id="WP_007573414.1">
    <property type="nucleotide sequence ID" value="NZ_AGUD01000108.1"/>
</dbReference>
<dbReference type="InterPro" id="IPR013785">
    <property type="entry name" value="Aldolase_TIM"/>
</dbReference>
<dbReference type="GO" id="GO:0010181">
    <property type="term" value="F:FMN binding"/>
    <property type="evidence" value="ECO:0007669"/>
    <property type="project" value="InterPro"/>
</dbReference>
<comment type="cofactor">
    <cofactor evidence="1">
        <name>FMN</name>
        <dbReference type="ChEBI" id="CHEBI:58210"/>
    </cofactor>
</comment>
<dbReference type="EMBL" id="AGUD01000108">
    <property type="protein sequence ID" value="EHN11389.1"/>
    <property type="molecule type" value="Genomic_DNA"/>
</dbReference>
<dbReference type="InterPro" id="IPR001155">
    <property type="entry name" value="OxRdtase_FMN_N"/>
</dbReference>
<gene>
    <name evidence="5" type="ORF">PAI11_17490</name>
</gene>
<evidence type="ECO:0000313" key="5">
    <source>
        <dbReference type="EMBL" id="EHN11389.1"/>
    </source>
</evidence>
<dbReference type="OrthoDB" id="3169239at2"/>
<dbReference type="PANTHER" id="PTHR22893:SF91">
    <property type="entry name" value="NADPH DEHYDROGENASE 2-RELATED"/>
    <property type="match status" value="1"/>
</dbReference>
<keyword evidence="6" id="KW-1185">Reference proteome</keyword>
<dbReference type="PATRIC" id="fig|1097667.3.peg.1731"/>
<evidence type="ECO:0000256" key="3">
    <source>
        <dbReference type="ARBA" id="ARBA00023002"/>
    </source>
</evidence>
<reference evidence="5 6" key="1">
    <citation type="journal article" date="2013" name="Biodegradation">
        <title>Quantitative proteomic analysis of ibuprofen-degrading Patulibacter sp. strain I11.</title>
        <authorList>
            <person name="Almeida B."/>
            <person name="Kjeldal H."/>
            <person name="Lolas I."/>
            <person name="Knudsen A.D."/>
            <person name="Carvalho G."/>
            <person name="Nielsen K.L."/>
            <person name="Barreto Crespo M.T."/>
            <person name="Stensballe A."/>
            <person name="Nielsen J.L."/>
        </authorList>
    </citation>
    <scope>NUCLEOTIDE SEQUENCE [LARGE SCALE GENOMIC DNA]</scope>
    <source>
        <strain evidence="5 6">I11</strain>
    </source>
</reference>
<evidence type="ECO:0000256" key="1">
    <source>
        <dbReference type="ARBA" id="ARBA00001917"/>
    </source>
</evidence>
<protein>
    <submittedName>
        <fullName evidence="5">NADH:flavin oxidoreductase/NADH oxidase</fullName>
    </submittedName>
</protein>
<dbReference type="Pfam" id="PF00724">
    <property type="entry name" value="Oxidored_FMN"/>
    <property type="match status" value="1"/>
</dbReference>
<evidence type="ECO:0000256" key="2">
    <source>
        <dbReference type="ARBA" id="ARBA00005979"/>
    </source>
</evidence>
<dbReference type="FunFam" id="3.20.20.70:FF:000059">
    <property type="entry name" value="N-ethylmaleimide reductase, FMN-linked"/>
    <property type="match status" value="1"/>
</dbReference>
<dbReference type="PANTHER" id="PTHR22893">
    <property type="entry name" value="NADH OXIDOREDUCTASE-RELATED"/>
    <property type="match status" value="1"/>
</dbReference>
<feature type="domain" description="NADH:flavin oxidoreductase/NADH oxidase N-terminal" evidence="4">
    <location>
        <begin position="11"/>
        <end position="333"/>
    </location>
</feature>
<dbReference type="CDD" id="cd02933">
    <property type="entry name" value="OYE_like_FMN"/>
    <property type="match status" value="1"/>
</dbReference>
<evidence type="ECO:0000313" key="6">
    <source>
        <dbReference type="Proteomes" id="UP000005143"/>
    </source>
</evidence>
<proteinExistence type="inferred from homology"/>
<dbReference type="AlphaFoldDB" id="H0E4L8"/>
<comment type="similarity">
    <text evidence="2">Belongs to the NADH:flavin oxidoreductase/NADH oxidase family.</text>
</comment>
<evidence type="ECO:0000259" key="4">
    <source>
        <dbReference type="Pfam" id="PF00724"/>
    </source>
</evidence>
<name>H0E4L8_9ACTN</name>